<dbReference type="Proteomes" id="UP000515129">
    <property type="component" value="Chromosome 50"/>
</dbReference>
<name>A0A6P6MCI1_CARAU</name>
<feature type="region of interest" description="Disordered" evidence="1">
    <location>
        <begin position="47"/>
        <end position="77"/>
    </location>
</feature>
<keyword evidence="2" id="KW-1185">Reference proteome</keyword>
<dbReference type="RefSeq" id="XP_026094390.1">
    <property type="nucleotide sequence ID" value="XM_026238605.1"/>
</dbReference>
<dbReference type="OrthoDB" id="10540718at2759"/>
<dbReference type="GO" id="GO:0010008">
    <property type="term" value="C:endosome membrane"/>
    <property type="evidence" value="ECO:0007669"/>
    <property type="project" value="TreeGrafter"/>
</dbReference>
<evidence type="ECO:0000313" key="3">
    <source>
        <dbReference type="RefSeq" id="XP_026094390.1"/>
    </source>
</evidence>
<dbReference type="SUPFAM" id="SSF50729">
    <property type="entry name" value="PH domain-like"/>
    <property type="match status" value="1"/>
</dbReference>
<dbReference type="RefSeq" id="XP_026094392.1">
    <property type="nucleotide sequence ID" value="XM_026238607.1"/>
</dbReference>
<dbReference type="PANTHER" id="PTHR46415:SF2">
    <property type="entry name" value="BETA, PUTATIVE-RELATED"/>
    <property type="match status" value="1"/>
</dbReference>
<gene>
    <name evidence="3 4 5" type="primary">LOC113066665</name>
</gene>
<evidence type="ECO:0000313" key="2">
    <source>
        <dbReference type="Proteomes" id="UP000515129"/>
    </source>
</evidence>
<dbReference type="RefSeq" id="XP_026094391.1">
    <property type="nucleotide sequence ID" value="XM_026238606.1"/>
</dbReference>
<proteinExistence type="predicted"/>
<dbReference type="AlphaFoldDB" id="A0A6P6MCI1"/>
<dbReference type="GeneID" id="113066665"/>
<accession>A0A6P6MCI1</accession>
<evidence type="ECO:0000313" key="5">
    <source>
        <dbReference type="RefSeq" id="XP_026094392.1"/>
    </source>
</evidence>
<feature type="compositionally biased region" description="Basic and acidic residues" evidence="1">
    <location>
        <begin position="47"/>
        <end position="58"/>
    </location>
</feature>
<dbReference type="GO" id="GO:0023052">
    <property type="term" value="P:signaling"/>
    <property type="evidence" value="ECO:0007669"/>
    <property type="project" value="TreeGrafter"/>
</dbReference>
<feature type="region of interest" description="Disordered" evidence="1">
    <location>
        <begin position="101"/>
        <end position="127"/>
    </location>
</feature>
<dbReference type="KEGG" id="caua:113066665"/>
<reference evidence="3 4" key="1">
    <citation type="submission" date="2025-04" db="UniProtKB">
        <authorList>
            <consortium name="RefSeq"/>
        </authorList>
    </citation>
    <scope>IDENTIFICATION</scope>
    <source>
        <strain evidence="3 4">Wakin</strain>
        <tissue evidence="3 4">Muscle</tissue>
    </source>
</reference>
<sequence>MVLDMDNCSVMTIECEERRYCFQITSPNGRTLHQTALQAVTPITSFEKRAEGSPKTDRVTPGGVSSREPQKPLEPEDLIVPGTPIQFDICFLSDAQTPLVRRKMEEDDDDSDTHGETSLFQLHTMGK</sequence>
<evidence type="ECO:0000313" key="4">
    <source>
        <dbReference type="RefSeq" id="XP_026094391.1"/>
    </source>
</evidence>
<dbReference type="InterPro" id="IPR047181">
    <property type="entry name" value="DP13A/B"/>
</dbReference>
<evidence type="ECO:0000256" key="1">
    <source>
        <dbReference type="SAM" id="MobiDB-lite"/>
    </source>
</evidence>
<dbReference type="PANTHER" id="PTHR46415">
    <property type="entry name" value="ADAPTOR PROTEIN, PHOSPHOTYROSINE INTERACTION, PH DOMAIN AND LEUCINE ZIPPER-CONTAINING 2"/>
    <property type="match status" value="1"/>
</dbReference>
<organism evidence="2 3">
    <name type="scientific">Carassius auratus</name>
    <name type="common">Goldfish</name>
    <dbReference type="NCBI Taxonomy" id="7957"/>
    <lineage>
        <taxon>Eukaryota</taxon>
        <taxon>Metazoa</taxon>
        <taxon>Chordata</taxon>
        <taxon>Craniata</taxon>
        <taxon>Vertebrata</taxon>
        <taxon>Euteleostomi</taxon>
        <taxon>Actinopterygii</taxon>
        <taxon>Neopterygii</taxon>
        <taxon>Teleostei</taxon>
        <taxon>Ostariophysi</taxon>
        <taxon>Cypriniformes</taxon>
        <taxon>Cyprinidae</taxon>
        <taxon>Cyprininae</taxon>
        <taxon>Carassius</taxon>
    </lineage>
</organism>
<protein>
    <submittedName>
        <fullName evidence="3 4">DCC-interacting protein 13-beta-like isoform X1</fullName>
    </submittedName>
</protein>